<keyword evidence="3 8" id="KW-0812">Transmembrane</keyword>
<dbReference type="SUPFAM" id="SSF103473">
    <property type="entry name" value="MFS general substrate transporter"/>
    <property type="match status" value="1"/>
</dbReference>
<feature type="transmembrane region" description="Helical" evidence="8">
    <location>
        <begin position="70"/>
        <end position="87"/>
    </location>
</feature>
<reference evidence="10" key="1">
    <citation type="submission" date="2023-08" db="EMBL/GenBank/DDBJ databases">
        <authorList>
            <person name="Chen Y."/>
            <person name="Shah S."/>
            <person name="Dougan E. K."/>
            <person name="Thang M."/>
            <person name="Chan C."/>
        </authorList>
    </citation>
    <scope>NUCLEOTIDE SEQUENCE</scope>
</reference>
<gene>
    <name evidence="10" type="ORF">EVOR1521_LOCUS25041</name>
</gene>
<comment type="similarity">
    <text evidence="6">Belongs to the major facilitator superfamily. Spinster (TC 2.A.1.49) family.</text>
</comment>
<protein>
    <recommendedName>
        <fullName evidence="9">Protein kinase domain-containing protein</fullName>
    </recommendedName>
</protein>
<sequence>MHDRELVGPDEKPSAIRGVACAVTGPLWGNLVDSGASRKTLLQAGAGLWGICTFQLALTSNFVVMMMLRVLNGAALAMMVPVIQSFVADLTSSENCGSAFGKVACAANVGQVLACLMVTPISESTVLGMHGWRFCLATVGLLSLLTVLFVRAAVFEEPPVWKPRRFGLLRELRTVYQFLKIPTFRVRALEPLGAHPGCCHMDERRAEISCDWAWCLEITSFVARDGDGAARVRSDPSDPWVASWTKACEENSWLAPEFSKECGFHPWCKLCRKWADPSHLSTPKCQQRRQREGVTCGPHLRKLLETQGAPRPCCPKPPAAQPTVPKPPPTILKPPPADTGGFRRRCRNSHCTYLAHTDENQFRGYCCIACYKWEKEGYKKKTYHGARCQKEPADGCQGFEFEAREPGPEPLALTAGPGEPEEEPWRAPDFEVGGLRCFETKPYVSQVMACKGADLEAEEEVMSAGVIRARDPLVLIPSANGQILRAQVGPDLWITLAERQRGEWVESGFKEPPCTWRHLFQTAQNLAQEWVQADELWRAAESTWESFQKAQHELRDTGDCGGQHVKAMIARRDAARREALNVIEDFVREAANAQGQSCQWHGGAERKDAVHEAQNWRAELLEGERLDTKKELRDLDQQRAKVTVARAKMRSADTEWQNARDLDSQDAEQHMAERENCRTTEKGETRLYFHQMATLCDLASRVAPEMLPELRRHTEKTLETELRKLKPNDQTEVLKVLDQNISISHYDPEQLQQARRLSEPNARHGIYEMTYEGEPCVIKVFDLHMHRGLPGFIQEVMLHVRLRHPLVVPVRRAFIDFKEHRGFLQFDRYECNLHQYLQELGWPRREPHRLGEPAAAGHVDKMTRRIAQLMIQSVAHVHSHDVVHGDLKPSNWLWDAKNKVPTLCDFETAKDHGASATRTALRSRGYVAPELSQDASARNTLESDVFALGRSIEEVVQRVPSSRPSEKEELQRIVDQMLCDDPEQRTTAARAAEDWWREVLGHQSSDGYEHLVRANEVLYTQAECSGQFRDGEPLDNLIEAIRKDPTYPRKHDKLIIDVVRKGDALLSVDNRRLYCFHQAQEWHRDTTVWIKIREHPFSRATRA</sequence>
<evidence type="ECO:0000256" key="8">
    <source>
        <dbReference type="SAM" id="Phobius"/>
    </source>
</evidence>
<dbReference type="AlphaFoldDB" id="A0AA36JBK1"/>
<feature type="transmembrane region" description="Helical" evidence="8">
    <location>
        <begin position="40"/>
        <end position="58"/>
    </location>
</feature>
<evidence type="ECO:0000256" key="6">
    <source>
        <dbReference type="ARBA" id="ARBA00024338"/>
    </source>
</evidence>
<evidence type="ECO:0000259" key="9">
    <source>
        <dbReference type="PROSITE" id="PS50011"/>
    </source>
</evidence>
<comment type="caution">
    <text evidence="10">The sequence shown here is derived from an EMBL/GenBank/DDBJ whole genome shotgun (WGS) entry which is preliminary data.</text>
</comment>
<dbReference type="Pfam" id="PF00069">
    <property type="entry name" value="Pkinase"/>
    <property type="match status" value="1"/>
</dbReference>
<dbReference type="PROSITE" id="PS50011">
    <property type="entry name" value="PROTEIN_KINASE_DOM"/>
    <property type="match status" value="1"/>
</dbReference>
<dbReference type="InterPro" id="IPR044770">
    <property type="entry name" value="MFS_spinster-like"/>
</dbReference>
<evidence type="ECO:0000256" key="2">
    <source>
        <dbReference type="ARBA" id="ARBA00022448"/>
    </source>
</evidence>
<proteinExistence type="inferred from homology"/>
<dbReference type="Proteomes" id="UP001178507">
    <property type="component" value="Unassembled WGS sequence"/>
</dbReference>
<dbReference type="InterPro" id="IPR011701">
    <property type="entry name" value="MFS"/>
</dbReference>
<feature type="transmembrane region" description="Helical" evidence="8">
    <location>
        <begin position="99"/>
        <end position="119"/>
    </location>
</feature>
<accession>A0AA36JBK1</accession>
<evidence type="ECO:0000256" key="5">
    <source>
        <dbReference type="ARBA" id="ARBA00023136"/>
    </source>
</evidence>
<dbReference type="InterPro" id="IPR011009">
    <property type="entry name" value="Kinase-like_dom_sf"/>
</dbReference>
<dbReference type="CDD" id="cd00180">
    <property type="entry name" value="PKc"/>
    <property type="match status" value="1"/>
</dbReference>
<comment type="subcellular location">
    <subcellularLocation>
        <location evidence="1">Membrane</location>
        <topology evidence="1">Multi-pass membrane protein</topology>
    </subcellularLocation>
</comment>
<evidence type="ECO:0000256" key="3">
    <source>
        <dbReference type="ARBA" id="ARBA00022692"/>
    </source>
</evidence>
<evidence type="ECO:0000313" key="11">
    <source>
        <dbReference type="Proteomes" id="UP001178507"/>
    </source>
</evidence>
<feature type="compositionally biased region" description="Pro residues" evidence="7">
    <location>
        <begin position="312"/>
        <end position="337"/>
    </location>
</feature>
<dbReference type="Gene3D" id="1.20.1250.20">
    <property type="entry name" value="MFS general substrate transporter like domains"/>
    <property type="match status" value="1"/>
</dbReference>
<dbReference type="GO" id="GO:0005524">
    <property type="term" value="F:ATP binding"/>
    <property type="evidence" value="ECO:0007669"/>
    <property type="project" value="InterPro"/>
</dbReference>
<feature type="region of interest" description="Disordered" evidence="7">
    <location>
        <begin position="307"/>
        <end position="341"/>
    </location>
</feature>
<keyword evidence="4 8" id="KW-1133">Transmembrane helix</keyword>
<dbReference type="Pfam" id="PF07690">
    <property type="entry name" value="MFS_1"/>
    <property type="match status" value="1"/>
</dbReference>
<dbReference type="GO" id="GO:0022857">
    <property type="term" value="F:transmembrane transporter activity"/>
    <property type="evidence" value="ECO:0007669"/>
    <property type="project" value="InterPro"/>
</dbReference>
<dbReference type="PANTHER" id="PTHR23505:SF52">
    <property type="entry name" value="MAJOR FACILITATOR SUPERFAMILY PROTEIN"/>
    <property type="match status" value="1"/>
</dbReference>
<evidence type="ECO:0000256" key="4">
    <source>
        <dbReference type="ARBA" id="ARBA00022989"/>
    </source>
</evidence>
<keyword evidence="2" id="KW-0813">Transport</keyword>
<dbReference type="Gene3D" id="1.10.510.10">
    <property type="entry name" value="Transferase(Phosphotransferase) domain 1"/>
    <property type="match status" value="1"/>
</dbReference>
<organism evidence="10 11">
    <name type="scientific">Effrenium voratum</name>
    <dbReference type="NCBI Taxonomy" id="2562239"/>
    <lineage>
        <taxon>Eukaryota</taxon>
        <taxon>Sar</taxon>
        <taxon>Alveolata</taxon>
        <taxon>Dinophyceae</taxon>
        <taxon>Suessiales</taxon>
        <taxon>Symbiodiniaceae</taxon>
        <taxon>Effrenium</taxon>
    </lineage>
</organism>
<dbReference type="SUPFAM" id="SSF56112">
    <property type="entry name" value="Protein kinase-like (PK-like)"/>
    <property type="match status" value="1"/>
</dbReference>
<dbReference type="InterPro" id="IPR036259">
    <property type="entry name" value="MFS_trans_sf"/>
</dbReference>
<feature type="domain" description="Protein kinase" evidence="9">
    <location>
        <begin position="719"/>
        <end position="1000"/>
    </location>
</feature>
<dbReference type="PANTHER" id="PTHR23505">
    <property type="entry name" value="SPINSTER"/>
    <property type="match status" value="1"/>
</dbReference>
<dbReference type="GO" id="GO:0016020">
    <property type="term" value="C:membrane"/>
    <property type="evidence" value="ECO:0007669"/>
    <property type="project" value="UniProtKB-SubCell"/>
</dbReference>
<dbReference type="SMART" id="SM00220">
    <property type="entry name" value="S_TKc"/>
    <property type="match status" value="1"/>
</dbReference>
<dbReference type="EMBL" id="CAUJNA010003438">
    <property type="protein sequence ID" value="CAJ1402069.1"/>
    <property type="molecule type" value="Genomic_DNA"/>
</dbReference>
<evidence type="ECO:0000256" key="1">
    <source>
        <dbReference type="ARBA" id="ARBA00004141"/>
    </source>
</evidence>
<keyword evidence="11" id="KW-1185">Reference proteome</keyword>
<evidence type="ECO:0000313" key="10">
    <source>
        <dbReference type="EMBL" id="CAJ1402069.1"/>
    </source>
</evidence>
<dbReference type="GO" id="GO:0004672">
    <property type="term" value="F:protein kinase activity"/>
    <property type="evidence" value="ECO:0007669"/>
    <property type="project" value="InterPro"/>
</dbReference>
<keyword evidence="5 8" id="KW-0472">Membrane</keyword>
<name>A0AA36JBK1_9DINO</name>
<evidence type="ECO:0000256" key="7">
    <source>
        <dbReference type="SAM" id="MobiDB-lite"/>
    </source>
</evidence>
<feature type="region of interest" description="Disordered" evidence="7">
    <location>
        <begin position="401"/>
        <end position="423"/>
    </location>
</feature>
<dbReference type="InterPro" id="IPR000719">
    <property type="entry name" value="Prot_kinase_dom"/>
</dbReference>
<feature type="transmembrane region" description="Helical" evidence="8">
    <location>
        <begin position="131"/>
        <end position="154"/>
    </location>
</feature>